<dbReference type="KEGG" id="bmur:ABE28_011635"/>
<protein>
    <submittedName>
        <fullName evidence="1">Uncharacterized protein</fullName>
    </submittedName>
</protein>
<proteinExistence type="predicted"/>
<evidence type="ECO:0000313" key="2">
    <source>
        <dbReference type="Proteomes" id="UP000077926"/>
    </source>
</evidence>
<sequence>MSKKKLLQEKGMILFDFRKIYKGQKTRKVIDMKEISQKRFCETCKKETIHTVREDALEIEYSCNECKEHQEIYKSFF</sequence>
<reference evidence="1 2" key="1">
    <citation type="submission" date="2016-08" db="EMBL/GenBank/DDBJ databases">
        <title>Complete genome sequence of Bacillus muralis G25-68, a strain with toxicity to nematodes.</title>
        <authorList>
            <person name="Zheng Z."/>
        </authorList>
    </citation>
    <scope>NUCLEOTIDE SEQUENCE [LARGE SCALE GENOMIC DNA]</scope>
    <source>
        <strain evidence="1 2">G25-68</strain>
    </source>
</reference>
<name>A0A1B3XP53_9BACI</name>
<evidence type="ECO:0000313" key="1">
    <source>
        <dbReference type="EMBL" id="AOH55003.1"/>
    </source>
</evidence>
<accession>A0A1B3XP53</accession>
<organism evidence="1 2">
    <name type="scientific">Peribacillus muralis</name>
    <dbReference type="NCBI Taxonomy" id="264697"/>
    <lineage>
        <taxon>Bacteria</taxon>
        <taxon>Bacillati</taxon>
        <taxon>Bacillota</taxon>
        <taxon>Bacilli</taxon>
        <taxon>Bacillales</taxon>
        <taxon>Bacillaceae</taxon>
        <taxon>Peribacillus</taxon>
    </lineage>
</organism>
<keyword evidence="2" id="KW-1185">Reference proteome</keyword>
<gene>
    <name evidence="1" type="ORF">ABE28_011635</name>
</gene>
<dbReference type="Proteomes" id="UP000077926">
    <property type="component" value="Chromosome"/>
</dbReference>
<dbReference type="EMBL" id="CP017080">
    <property type="protein sequence ID" value="AOH55003.1"/>
    <property type="molecule type" value="Genomic_DNA"/>
</dbReference>
<dbReference type="AlphaFoldDB" id="A0A1B3XP53"/>